<evidence type="ECO:0000313" key="1">
    <source>
        <dbReference type="EMBL" id="XCM38457.1"/>
    </source>
</evidence>
<organism evidence="1">
    <name type="scientific">Planktothricoides raciborskii GIHE-MW2</name>
    <dbReference type="NCBI Taxonomy" id="2792601"/>
    <lineage>
        <taxon>Bacteria</taxon>
        <taxon>Bacillati</taxon>
        <taxon>Cyanobacteriota</taxon>
        <taxon>Cyanophyceae</taxon>
        <taxon>Oscillatoriophycideae</taxon>
        <taxon>Oscillatoriales</taxon>
        <taxon>Oscillatoriaceae</taxon>
        <taxon>Planktothricoides</taxon>
    </lineage>
</organism>
<reference evidence="1" key="1">
    <citation type="submission" date="2024-07" db="EMBL/GenBank/DDBJ databases">
        <authorList>
            <person name="Kim Y.J."/>
            <person name="Jeong J.Y."/>
        </authorList>
    </citation>
    <scope>NUCLEOTIDE SEQUENCE</scope>
    <source>
        <strain evidence="1">GIHE-MW2</strain>
    </source>
</reference>
<sequence>MAIAHFPQAKKPGFCGELCRGECARRPYCGSKKETRFLEFLKGAIAFLWGAIAQNQCTESTSFAPRQTRVS</sequence>
<accession>A0AAU8JGV5</accession>
<dbReference type="RefSeq" id="WP_156331778.1">
    <property type="nucleotide sequence ID" value="NZ_CP159837.1"/>
</dbReference>
<protein>
    <submittedName>
        <fullName evidence="1">Uncharacterized protein</fullName>
    </submittedName>
</protein>
<name>A0AAU8JGV5_9CYAN</name>
<gene>
    <name evidence="1" type="ORF">ABWT76_001308</name>
</gene>
<proteinExistence type="predicted"/>
<dbReference type="AlphaFoldDB" id="A0AAU8JGV5"/>
<dbReference type="EMBL" id="CP159837">
    <property type="protein sequence ID" value="XCM38457.1"/>
    <property type="molecule type" value="Genomic_DNA"/>
</dbReference>